<dbReference type="SUPFAM" id="SSF56574">
    <property type="entry name" value="Serpins"/>
    <property type="match status" value="1"/>
</dbReference>
<evidence type="ECO:0000256" key="5">
    <source>
        <dbReference type="SAM" id="SignalP"/>
    </source>
</evidence>
<evidence type="ECO:0000256" key="2">
    <source>
        <dbReference type="ARBA" id="ARBA00022690"/>
    </source>
</evidence>
<accession>A0A9N9TIF8</accession>
<dbReference type="AlphaFoldDB" id="A0A9N9TIF8"/>
<evidence type="ECO:0000259" key="6">
    <source>
        <dbReference type="SMART" id="SM00093"/>
    </source>
</evidence>
<feature type="signal peptide" evidence="5">
    <location>
        <begin position="1"/>
        <end position="16"/>
    </location>
</feature>
<dbReference type="PANTHER" id="PTHR11461:SF211">
    <property type="entry name" value="GH10112P-RELATED"/>
    <property type="match status" value="1"/>
</dbReference>
<evidence type="ECO:0000256" key="4">
    <source>
        <dbReference type="RuleBase" id="RU000411"/>
    </source>
</evidence>
<gene>
    <name evidence="7" type="ORF">PHYEVI_LOCUS876</name>
</gene>
<evidence type="ECO:0000313" key="7">
    <source>
        <dbReference type="EMBL" id="CAG9854414.1"/>
    </source>
</evidence>
<protein>
    <recommendedName>
        <fullName evidence="6">Serpin domain-containing protein</fullName>
    </recommendedName>
</protein>
<dbReference type="GO" id="GO:0004867">
    <property type="term" value="F:serine-type endopeptidase inhibitor activity"/>
    <property type="evidence" value="ECO:0007669"/>
    <property type="project" value="UniProtKB-KW"/>
</dbReference>
<dbReference type="GO" id="GO:0005615">
    <property type="term" value="C:extracellular space"/>
    <property type="evidence" value="ECO:0007669"/>
    <property type="project" value="InterPro"/>
</dbReference>
<proteinExistence type="inferred from homology"/>
<dbReference type="Gene3D" id="2.30.39.10">
    <property type="entry name" value="Alpha-1-antitrypsin, domain 1"/>
    <property type="match status" value="1"/>
</dbReference>
<dbReference type="InterPro" id="IPR042185">
    <property type="entry name" value="Serpin_sf_2"/>
</dbReference>
<dbReference type="SMART" id="SM00093">
    <property type="entry name" value="SERPIN"/>
    <property type="match status" value="1"/>
</dbReference>
<dbReference type="CDD" id="cd19955">
    <property type="entry name" value="serpin48-like_insects"/>
    <property type="match status" value="1"/>
</dbReference>
<evidence type="ECO:0000256" key="3">
    <source>
        <dbReference type="ARBA" id="ARBA00022900"/>
    </source>
</evidence>
<feature type="domain" description="Serpin" evidence="6">
    <location>
        <begin position="36"/>
        <end position="396"/>
    </location>
</feature>
<reference evidence="7" key="1">
    <citation type="submission" date="2022-01" db="EMBL/GenBank/DDBJ databases">
        <authorList>
            <person name="King R."/>
        </authorList>
    </citation>
    <scope>NUCLEOTIDE SEQUENCE</scope>
</reference>
<feature type="chain" id="PRO_5040413875" description="Serpin domain-containing protein" evidence="5">
    <location>
        <begin position="17"/>
        <end position="398"/>
    </location>
</feature>
<dbReference type="OrthoDB" id="9518664at2759"/>
<dbReference type="InterPro" id="IPR023795">
    <property type="entry name" value="Serpin_CS"/>
</dbReference>
<organism evidence="7 8">
    <name type="scientific">Phyllotreta striolata</name>
    <name type="common">Striped flea beetle</name>
    <name type="synonym">Crioceris striolata</name>
    <dbReference type="NCBI Taxonomy" id="444603"/>
    <lineage>
        <taxon>Eukaryota</taxon>
        <taxon>Metazoa</taxon>
        <taxon>Ecdysozoa</taxon>
        <taxon>Arthropoda</taxon>
        <taxon>Hexapoda</taxon>
        <taxon>Insecta</taxon>
        <taxon>Pterygota</taxon>
        <taxon>Neoptera</taxon>
        <taxon>Endopterygota</taxon>
        <taxon>Coleoptera</taxon>
        <taxon>Polyphaga</taxon>
        <taxon>Cucujiformia</taxon>
        <taxon>Chrysomeloidea</taxon>
        <taxon>Chrysomelidae</taxon>
        <taxon>Galerucinae</taxon>
        <taxon>Alticini</taxon>
        <taxon>Phyllotreta</taxon>
    </lineage>
</organism>
<keyword evidence="3" id="KW-0722">Serine protease inhibitor</keyword>
<dbReference type="PROSITE" id="PS00284">
    <property type="entry name" value="SERPIN"/>
    <property type="match status" value="1"/>
</dbReference>
<dbReference type="InterPro" id="IPR023796">
    <property type="entry name" value="Serpin_dom"/>
</dbReference>
<dbReference type="EMBL" id="OU900094">
    <property type="protein sequence ID" value="CAG9854414.1"/>
    <property type="molecule type" value="Genomic_DNA"/>
</dbReference>
<name>A0A9N9TIF8_PHYSR</name>
<evidence type="ECO:0000256" key="1">
    <source>
        <dbReference type="ARBA" id="ARBA00009500"/>
    </source>
</evidence>
<dbReference type="InterPro" id="IPR036186">
    <property type="entry name" value="Serpin_sf"/>
</dbReference>
<comment type="similarity">
    <text evidence="1 4">Belongs to the serpin family.</text>
</comment>
<dbReference type="Pfam" id="PF00079">
    <property type="entry name" value="Serpin"/>
    <property type="match status" value="1"/>
</dbReference>
<dbReference type="PANTHER" id="PTHR11461">
    <property type="entry name" value="SERINE PROTEASE INHIBITOR, SERPIN"/>
    <property type="match status" value="1"/>
</dbReference>
<sequence>MKCSVLFLLFVSAVCSAPADEEPLAQLVSGNRQFAAKVYKEILKTNRGNLIFSPFSAETVLALLSAGAKGDTLDELVTGVSLPSDQQNLQRAFKELLPKLKSDHENLKLLSANRIYAKKGLKLEPDFNKVAVDIYGSSIEQVDFKQNVEAANTINSWVEDQTNHKIQDLISKEDLGEDTAMVLVNALYLSGQWLHTFSPFTTKNEKFWKTANDAVDVPTMSQTATFNYYDSKELGAQILELPFEGTDTVKDLSMVIVLPHEKEGLQSLETNVEKLLAPQAFTKQRVHVKLPRFTIDSEIQFVDILKSLGVQKIFNDDADLTGLAKTSRKLYVSKVIQKAFINVTESGVEAAAATAVIGVPLSLEYPIPPPPIRYFVDRPFIYYIKKGGLVLFAGRVKR</sequence>
<dbReference type="InterPro" id="IPR000215">
    <property type="entry name" value="Serpin_fam"/>
</dbReference>
<dbReference type="InterPro" id="IPR042178">
    <property type="entry name" value="Serpin_sf_1"/>
</dbReference>
<keyword evidence="5" id="KW-0732">Signal</keyword>
<keyword evidence="2" id="KW-0646">Protease inhibitor</keyword>
<keyword evidence="8" id="KW-1185">Reference proteome</keyword>
<evidence type="ECO:0000313" key="8">
    <source>
        <dbReference type="Proteomes" id="UP001153712"/>
    </source>
</evidence>
<dbReference type="Gene3D" id="3.30.497.10">
    <property type="entry name" value="Antithrombin, subunit I, domain 2"/>
    <property type="match status" value="1"/>
</dbReference>
<dbReference type="Proteomes" id="UP001153712">
    <property type="component" value="Chromosome 1"/>
</dbReference>